<feature type="compositionally biased region" description="Low complexity" evidence="15">
    <location>
        <begin position="151"/>
        <end position="165"/>
    </location>
</feature>
<dbReference type="InterPro" id="IPR036942">
    <property type="entry name" value="Beta-barrel_TonB_sf"/>
</dbReference>
<dbReference type="EMBL" id="RBUQ01000061">
    <property type="protein sequence ID" value="RMV41369.1"/>
    <property type="molecule type" value="Genomic_DNA"/>
</dbReference>
<dbReference type="PROSITE" id="PS01156">
    <property type="entry name" value="TONB_DEPENDENT_REC_2"/>
    <property type="match status" value="1"/>
</dbReference>
<dbReference type="GO" id="GO:0009279">
    <property type="term" value="C:cell outer membrane"/>
    <property type="evidence" value="ECO:0007669"/>
    <property type="project" value="UniProtKB-SubCell"/>
</dbReference>
<evidence type="ECO:0000256" key="3">
    <source>
        <dbReference type="ARBA" id="ARBA00022452"/>
    </source>
</evidence>
<evidence type="ECO:0000256" key="5">
    <source>
        <dbReference type="ARBA" id="ARBA00022692"/>
    </source>
</evidence>
<dbReference type="GO" id="GO:0015344">
    <property type="term" value="F:siderophore uptake transmembrane transporter activity"/>
    <property type="evidence" value="ECO:0007669"/>
    <property type="project" value="TreeGrafter"/>
</dbReference>
<sequence>MGTGRARIACATAFGTARAASGTARRAAACAARHRQRRGRACAAATASKACFQARTQARTQACAQTRTAPQTVAQAGSGQTRRTGSGRQQADSQRPGFTAVTAVTACAARAAESGHSRYRGRLPQRAAQRSGRLQTVSHRTSGITGAPEWRSGGVVVGRSAGSRAGFRHSDSGLQHAAQSGRDQQPATHQASQTVSRTSLRRAQRAALYRHLQLQRAIALTRNKVMKLSRIHLALVAAGMSHGMVMADQSVSDVGTIGVQGKATAGGGYMVQEESIKARSTVTKEALDKQAATGNAIDKLKYTPGLNISSEDATGLSGFRFTMRGLNSDQVGMSVDGMPINDSGNYALYSNLLGDPENIDQIFVTQGSAESDGPHIGSSGGNIGIVTIRPTKETGAFVKQVAGSNGTYKTFARLNTGEINGLSNWLSMSHTEGQKWRGDGAVRADKLEWNSFFDMGSGNTANLILKYHEQDNNSYSQLTKSQFQQGGRKFDPYPSTPALGSNGKLSSYYELAQNPFQTFTGVLNSQFKLADNLALSVIPYYFWGNGSGVNSSSYALNRGSNQNGVFDLSNLPTAAAYNADGSSTTGVYYRPSRTQTWRPGITTKLNWDVNDEHSVQVGYWYERARQLQTQPFIRLKSNGKPQSIWPDSDYMVDANGNEIQGRDRYTVTPAQKVWAQDTWYFAPDWTLIGGLAYMNVKREGTNHGSLTERPEERDQTYNKLLPNVGLKYQLDERDQLFYSLSRNMRVPQNYALYDQGAGSINSKPETSWNHELGWRFTDQDTTLAATLFYMQFKDRQVSSRDINGDFADINAGAVDNSGLELEWSGLLPHHFNYYTSFTYTRAKQKDDLTVFNNGAAIELPTSGKQFANVPKNMLAANIGYDDGSYYGTFGGKVTSKLYGDLTNDESIPGRTIFNLGAGIYLPVDKKIVKDATLRLNVDNLFDKDYLDGVYTTKTNAASYSGFRDGDPAYIVGVERTVTVSLEANF</sequence>
<dbReference type="SUPFAM" id="SSF56935">
    <property type="entry name" value="Porins"/>
    <property type="match status" value="1"/>
</dbReference>
<evidence type="ECO:0000256" key="13">
    <source>
        <dbReference type="PROSITE-ProRule" id="PRU10144"/>
    </source>
</evidence>
<dbReference type="PANTHER" id="PTHR32552">
    <property type="entry name" value="FERRICHROME IRON RECEPTOR-RELATED"/>
    <property type="match status" value="1"/>
</dbReference>
<dbReference type="Gene3D" id="2.40.170.20">
    <property type="entry name" value="TonB-dependent receptor, beta-barrel domain"/>
    <property type="match status" value="1"/>
</dbReference>
<feature type="compositionally biased region" description="Polar residues" evidence="15">
    <location>
        <begin position="132"/>
        <end position="144"/>
    </location>
</feature>
<evidence type="ECO:0000313" key="18">
    <source>
        <dbReference type="EMBL" id="RMV41369.1"/>
    </source>
</evidence>
<evidence type="ECO:0000256" key="4">
    <source>
        <dbReference type="ARBA" id="ARBA00022496"/>
    </source>
</evidence>
<keyword evidence="9 14" id="KW-0798">TonB box</keyword>
<evidence type="ECO:0000256" key="15">
    <source>
        <dbReference type="SAM" id="MobiDB-lite"/>
    </source>
</evidence>
<protein>
    <submittedName>
        <fullName evidence="18">Putative TonB-dependent receptor</fullName>
    </submittedName>
</protein>
<dbReference type="PROSITE" id="PS52016">
    <property type="entry name" value="TONB_DEPENDENT_REC_3"/>
    <property type="match status" value="1"/>
</dbReference>
<keyword evidence="11 12" id="KW-0998">Cell outer membrane</keyword>
<feature type="domain" description="TonB-dependent receptor plug" evidence="17">
    <location>
        <begin position="273"/>
        <end position="371"/>
    </location>
</feature>
<keyword evidence="7" id="KW-0408">Iron</keyword>
<keyword evidence="4" id="KW-0410">Iron transport</keyword>
<comment type="caution">
    <text evidence="18">The sequence shown here is derived from an EMBL/GenBank/DDBJ whole genome shotgun (WGS) entry which is preliminary data.</text>
</comment>
<dbReference type="InterPro" id="IPR037066">
    <property type="entry name" value="Plug_dom_sf"/>
</dbReference>
<dbReference type="InterPro" id="IPR000531">
    <property type="entry name" value="Beta-barrel_TonB"/>
</dbReference>
<evidence type="ECO:0000256" key="14">
    <source>
        <dbReference type="RuleBase" id="RU003357"/>
    </source>
</evidence>
<dbReference type="Pfam" id="PF00593">
    <property type="entry name" value="TonB_dep_Rec_b-barrel"/>
    <property type="match status" value="1"/>
</dbReference>
<evidence type="ECO:0000259" key="16">
    <source>
        <dbReference type="Pfam" id="PF00593"/>
    </source>
</evidence>
<comment type="similarity">
    <text evidence="12 14">Belongs to the TonB-dependent receptor family.</text>
</comment>
<feature type="region of interest" description="Disordered" evidence="15">
    <location>
        <begin position="124"/>
        <end position="199"/>
    </location>
</feature>
<evidence type="ECO:0000256" key="2">
    <source>
        <dbReference type="ARBA" id="ARBA00022448"/>
    </source>
</evidence>
<feature type="short sequence motif" description="TonB C-terminal box" evidence="13">
    <location>
        <begin position="968"/>
        <end position="985"/>
    </location>
</feature>
<dbReference type="InterPro" id="IPR039426">
    <property type="entry name" value="TonB-dep_rcpt-like"/>
</dbReference>
<dbReference type="InterPro" id="IPR010917">
    <property type="entry name" value="TonB_rcpt_CS"/>
</dbReference>
<dbReference type="PANTHER" id="PTHR32552:SF89">
    <property type="entry name" value="CATECHOLATE SIDEROPHORE RECEPTOR FIU"/>
    <property type="match status" value="1"/>
</dbReference>
<dbReference type="Pfam" id="PF07715">
    <property type="entry name" value="Plug"/>
    <property type="match status" value="1"/>
</dbReference>
<dbReference type="CDD" id="cd01347">
    <property type="entry name" value="ligand_gated_channel"/>
    <property type="match status" value="1"/>
</dbReference>
<evidence type="ECO:0000256" key="10">
    <source>
        <dbReference type="ARBA" id="ARBA00023136"/>
    </source>
</evidence>
<accession>A0A3M6CC99</accession>
<evidence type="ECO:0000256" key="6">
    <source>
        <dbReference type="ARBA" id="ARBA00022729"/>
    </source>
</evidence>
<evidence type="ECO:0000256" key="7">
    <source>
        <dbReference type="ARBA" id="ARBA00023004"/>
    </source>
</evidence>
<keyword evidence="6" id="KW-0732">Signal</keyword>
<evidence type="ECO:0000313" key="19">
    <source>
        <dbReference type="Proteomes" id="UP000271631"/>
    </source>
</evidence>
<keyword evidence="8" id="KW-0406">Ion transport</keyword>
<comment type="subcellular location">
    <subcellularLocation>
        <location evidence="1 12">Cell outer membrane</location>
        <topology evidence="1 12">Multi-pass membrane protein</topology>
    </subcellularLocation>
</comment>
<feature type="domain" description="TonB-dependent receptor-like beta-barrel" evidence="16">
    <location>
        <begin position="478"/>
        <end position="940"/>
    </location>
</feature>
<keyword evidence="2 12" id="KW-0813">Transport</keyword>
<evidence type="ECO:0000256" key="11">
    <source>
        <dbReference type="ARBA" id="ARBA00023237"/>
    </source>
</evidence>
<feature type="compositionally biased region" description="Polar residues" evidence="15">
    <location>
        <begin position="177"/>
        <end position="198"/>
    </location>
</feature>
<feature type="compositionally biased region" description="Low complexity" evidence="15">
    <location>
        <begin position="69"/>
        <end position="90"/>
    </location>
</feature>
<evidence type="ECO:0000256" key="1">
    <source>
        <dbReference type="ARBA" id="ARBA00004571"/>
    </source>
</evidence>
<keyword evidence="10 12" id="KW-0472">Membrane</keyword>
<dbReference type="Proteomes" id="UP000271631">
    <property type="component" value="Unassembled WGS sequence"/>
</dbReference>
<keyword evidence="3 12" id="KW-1134">Transmembrane beta strand</keyword>
<feature type="region of interest" description="Disordered" evidence="15">
    <location>
        <begin position="69"/>
        <end position="97"/>
    </location>
</feature>
<name>A0A3M6CC99_PSEYM</name>
<keyword evidence="5 12" id="KW-0812">Transmembrane</keyword>
<dbReference type="InterPro" id="IPR012910">
    <property type="entry name" value="Plug_dom"/>
</dbReference>
<proteinExistence type="inferred from homology"/>
<evidence type="ECO:0000256" key="9">
    <source>
        <dbReference type="ARBA" id="ARBA00023077"/>
    </source>
</evidence>
<reference evidence="18 19" key="1">
    <citation type="submission" date="2018-08" db="EMBL/GenBank/DDBJ databases">
        <title>Recombination of ecologically and evolutionarily significant loci maintains genetic cohesion in the Pseudomonas syringae species complex.</title>
        <authorList>
            <person name="Dillon M."/>
            <person name="Thakur S."/>
            <person name="Almeida R.N.D."/>
            <person name="Weir B.S."/>
            <person name="Guttman D.S."/>
        </authorList>
    </citation>
    <scope>NUCLEOTIDE SEQUENCE [LARGE SCALE GENOMIC DNA]</scope>
    <source>
        <strain evidence="18 19">ICMP 11281</strain>
    </source>
</reference>
<gene>
    <name evidence="18" type="ORF">ALP13_05068</name>
</gene>
<dbReference type="AlphaFoldDB" id="A0A3M6CC99"/>
<evidence type="ECO:0000259" key="17">
    <source>
        <dbReference type="Pfam" id="PF07715"/>
    </source>
</evidence>
<evidence type="ECO:0000256" key="12">
    <source>
        <dbReference type="PROSITE-ProRule" id="PRU01360"/>
    </source>
</evidence>
<dbReference type="Gene3D" id="2.170.130.10">
    <property type="entry name" value="TonB-dependent receptor, plug domain"/>
    <property type="match status" value="1"/>
</dbReference>
<keyword evidence="18" id="KW-0675">Receptor</keyword>
<organism evidence="18 19">
    <name type="scientific">Pseudomonas syringae pv. maculicola</name>
    <dbReference type="NCBI Taxonomy" id="59511"/>
    <lineage>
        <taxon>Bacteria</taxon>
        <taxon>Pseudomonadati</taxon>
        <taxon>Pseudomonadota</taxon>
        <taxon>Gammaproteobacteria</taxon>
        <taxon>Pseudomonadales</taxon>
        <taxon>Pseudomonadaceae</taxon>
        <taxon>Pseudomonas</taxon>
    </lineage>
</organism>
<evidence type="ECO:0000256" key="8">
    <source>
        <dbReference type="ARBA" id="ARBA00023065"/>
    </source>
</evidence>